<dbReference type="Pfam" id="PF01585">
    <property type="entry name" value="G-patch"/>
    <property type="match status" value="1"/>
</dbReference>
<keyword evidence="3" id="KW-0539">Nucleus</keyword>
<organism evidence="6 7">
    <name type="scientific">Fistulifera solaris</name>
    <name type="common">Oleaginous diatom</name>
    <dbReference type="NCBI Taxonomy" id="1519565"/>
    <lineage>
        <taxon>Eukaryota</taxon>
        <taxon>Sar</taxon>
        <taxon>Stramenopiles</taxon>
        <taxon>Ochrophyta</taxon>
        <taxon>Bacillariophyta</taxon>
        <taxon>Bacillariophyceae</taxon>
        <taxon>Bacillariophycidae</taxon>
        <taxon>Naviculales</taxon>
        <taxon>Naviculaceae</taxon>
        <taxon>Fistulifera</taxon>
    </lineage>
</organism>
<gene>
    <name evidence="6" type="ORF">FisN_14Hh303</name>
</gene>
<feature type="compositionally biased region" description="Basic residues" evidence="4">
    <location>
        <begin position="48"/>
        <end position="57"/>
    </location>
</feature>
<evidence type="ECO:0000256" key="4">
    <source>
        <dbReference type="SAM" id="MobiDB-lite"/>
    </source>
</evidence>
<accession>A0A1Z5KBK0</accession>
<comment type="subcellular location">
    <subcellularLocation>
        <location evidence="1">Nucleus</location>
    </subcellularLocation>
</comment>
<dbReference type="PANTHER" id="PTHR13948">
    <property type="entry name" value="RNA-BINDING PROTEIN"/>
    <property type="match status" value="1"/>
</dbReference>
<dbReference type="GO" id="GO:0000398">
    <property type="term" value="P:mRNA splicing, via spliceosome"/>
    <property type="evidence" value="ECO:0007669"/>
    <property type="project" value="TreeGrafter"/>
</dbReference>
<name>A0A1Z5KBK0_FISSO</name>
<sequence>MIPPFEPVQAVNSETAGKSSTMDPVPILDPSRPENGIEGSKKSIMIKLKTKSLKSAKSKPQAPSTETLGATVAVTQPRVHKQHELDIDKWSDRQVEKRIEDRQFQRTAKGEPMCPLCRRKFPSVEKLLQHEKVSQLHKDNLAKAAQAKKEKPSQYVDRAEQRRSMYGPDVPALPKRELSTELAAISNETAPVVDSLDKESNIGNQLLRKMGWKEGGAVGGRPEGSSAAAGLVKDWERIEQLAEQGGKDRSGRNGGGVGAL</sequence>
<keyword evidence="7" id="KW-1185">Reference proteome</keyword>
<dbReference type="PROSITE" id="PS50174">
    <property type="entry name" value="G_PATCH"/>
    <property type="match status" value="1"/>
</dbReference>
<dbReference type="GO" id="GO:0005634">
    <property type="term" value="C:nucleus"/>
    <property type="evidence" value="ECO:0007669"/>
    <property type="project" value="UniProtKB-SubCell"/>
</dbReference>
<dbReference type="InterPro" id="IPR000467">
    <property type="entry name" value="G_patch_dom"/>
</dbReference>
<protein>
    <submittedName>
        <fullName evidence="6">RNA-binding protein 5/10</fullName>
    </submittedName>
</protein>
<dbReference type="Pfam" id="PF23217">
    <property type="entry name" value="DUF7066"/>
    <property type="match status" value="1"/>
</dbReference>
<keyword evidence="2" id="KW-0694">RNA-binding</keyword>
<dbReference type="PANTHER" id="PTHR13948:SF3">
    <property type="entry name" value="FI21118P1"/>
    <property type="match status" value="1"/>
</dbReference>
<feature type="region of interest" description="Disordered" evidence="4">
    <location>
        <begin position="1"/>
        <end position="71"/>
    </location>
</feature>
<dbReference type="EMBL" id="BDSP01000202">
    <property type="protein sequence ID" value="GAX23522.1"/>
    <property type="molecule type" value="Genomic_DNA"/>
</dbReference>
<dbReference type="InterPro" id="IPR055494">
    <property type="entry name" value="DUF7066"/>
</dbReference>
<feature type="domain" description="G-patch" evidence="5">
    <location>
        <begin position="199"/>
        <end position="260"/>
    </location>
</feature>
<reference evidence="6 7" key="1">
    <citation type="journal article" date="2015" name="Plant Cell">
        <title>Oil accumulation by the oleaginous diatom Fistulifera solaris as revealed by the genome and transcriptome.</title>
        <authorList>
            <person name="Tanaka T."/>
            <person name="Maeda Y."/>
            <person name="Veluchamy A."/>
            <person name="Tanaka M."/>
            <person name="Abida H."/>
            <person name="Marechal E."/>
            <person name="Bowler C."/>
            <person name="Muto M."/>
            <person name="Sunaga Y."/>
            <person name="Tanaka M."/>
            <person name="Yoshino T."/>
            <person name="Taniguchi T."/>
            <person name="Fukuda Y."/>
            <person name="Nemoto M."/>
            <person name="Matsumoto M."/>
            <person name="Wong P.S."/>
            <person name="Aburatani S."/>
            <person name="Fujibuchi W."/>
        </authorList>
    </citation>
    <scope>NUCLEOTIDE SEQUENCE [LARGE SCALE GENOMIC DNA]</scope>
    <source>
        <strain evidence="6 7">JPCC DA0580</strain>
    </source>
</reference>
<evidence type="ECO:0000256" key="3">
    <source>
        <dbReference type="ARBA" id="ARBA00023242"/>
    </source>
</evidence>
<evidence type="ECO:0000313" key="7">
    <source>
        <dbReference type="Proteomes" id="UP000198406"/>
    </source>
</evidence>
<dbReference type="OrthoDB" id="439808at2759"/>
<evidence type="ECO:0000256" key="2">
    <source>
        <dbReference type="ARBA" id="ARBA00022884"/>
    </source>
</evidence>
<comment type="caution">
    <text evidence="6">The sequence shown here is derived from an EMBL/GenBank/DDBJ whole genome shotgun (WGS) entry which is preliminary data.</text>
</comment>
<evidence type="ECO:0000259" key="5">
    <source>
        <dbReference type="PROSITE" id="PS50174"/>
    </source>
</evidence>
<dbReference type="AlphaFoldDB" id="A0A1Z5KBK0"/>
<feature type="region of interest" description="Disordered" evidence="4">
    <location>
        <begin position="141"/>
        <end position="173"/>
    </location>
</feature>
<evidence type="ECO:0000313" key="6">
    <source>
        <dbReference type="EMBL" id="GAX23522.1"/>
    </source>
</evidence>
<feature type="compositionally biased region" description="Basic and acidic residues" evidence="4">
    <location>
        <begin position="141"/>
        <end position="163"/>
    </location>
</feature>
<evidence type="ECO:0000256" key="1">
    <source>
        <dbReference type="ARBA" id="ARBA00004123"/>
    </source>
</evidence>
<feature type="compositionally biased region" description="Polar residues" evidence="4">
    <location>
        <begin position="10"/>
        <end position="22"/>
    </location>
</feature>
<dbReference type="InParanoid" id="A0A1Z5KBK0"/>
<proteinExistence type="predicted"/>
<dbReference type="Proteomes" id="UP000198406">
    <property type="component" value="Unassembled WGS sequence"/>
</dbReference>
<dbReference type="GO" id="GO:0003723">
    <property type="term" value="F:RNA binding"/>
    <property type="evidence" value="ECO:0007669"/>
    <property type="project" value="UniProtKB-KW"/>
</dbReference>